<feature type="chain" id="PRO_5005190391" description="Peptidase M41 domain-containing protein" evidence="3">
    <location>
        <begin position="20"/>
        <end position="429"/>
    </location>
</feature>
<dbReference type="STRING" id="1169540.A0A0G4GRU2"/>
<gene>
    <name evidence="4" type="ORF">Vbra_18505</name>
</gene>
<keyword evidence="2" id="KW-1133">Transmembrane helix</keyword>
<dbReference type="AlphaFoldDB" id="A0A0G4GRU2"/>
<evidence type="ECO:0000313" key="5">
    <source>
        <dbReference type="Proteomes" id="UP000041254"/>
    </source>
</evidence>
<feature type="compositionally biased region" description="Low complexity" evidence="1">
    <location>
        <begin position="94"/>
        <end position="111"/>
    </location>
</feature>
<organism evidence="4 5">
    <name type="scientific">Vitrella brassicaformis (strain CCMP3155)</name>
    <dbReference type="NCBI Taxonomy" id="1169540"/>
    <lineage>
        <taxon>Eukaryota</taxon>
        <taxon>Sar</taxon>
        <taxon>Alveolata</taxon>
        <taxon>Colpodellida</taxon>
        <taxon>Vitrellaceae</taxon>
        <taxon>Vitrella</taxon>
    </lineage>
</organism>
<dbReference type="VEuPathDB" id="CryptoDB:Vbra_18505"/>
<feature type="signal peptide" evidence="3">
    <location>
        <begin position="1"/>
        <end position="19"/>
    </location>
</feature>
<evidence type="ECO:0000256" key="2">
    <source>
        <dbReference type="SAM" id="Phobius"/>
    </source>
</evidence>
<dbReference type="InParanoid" id="A0A0G4GRU2"/>
<dbReference type="PANTHER" id="PTHR33471">
    <property type="entry name" value="ATP-DEPENDENT ZINC METALLOPROTEASE-RELATED"/>
    <property type="match status" value="1"/>
</dbReference>
<keyword evidence="3" id="KW-0732">Signal</keyword>
<feature type="region of interest" description="Disordered" evidence="1">
    <location>
        <begin position="71"/>
        <end position="116"/>
    </location>
</feature>
<keyword evidence="5" id="KW-1185">Reference proteome</keyword>
<protein>
    <recommendedName>
        <fullName evidence="6">Peptidase M41 domain-containing protein</fullName>
    </recommendedName>
</protein>
<evidence type="ECO:0000256" key="1">
    <source>
        <dbReference type="SAM" id="MobiDB-lite"/>
    </source>
</evidence>
<dbReference type="Proteomes" id="UP000041254">
    <property type="component" value="Unassembled WGS sequence"/>
</dbReference>
<reference evidence="4 5" key="1">
    <citation type="submission" date="2014-11" db="EMBL/GenBank/DDBJ databases">
        <authorList>
            <person name="Zhu J."/>
            <person name="Qi W."/>
            <person name="Song R."/>
        </authorList>
    </citation>
    <scope>NUCLEOTIDE SEQUENCE [LARGE SCALE GENOMIC DNA]</scope>
</reference>
<dbReference type="PANTHER" id="PTHR33471:SF7">
    <property type="entry name" value="ATP-DEPENDENT ZINC METALLOPROTEASE-RELATED"/>
    <property type="match status" value="1"/>
</dbReference>
<accession>A0A0G4GRU2</accession>
<proteinExistence type="predicted"/>
<dbReference type="GO" id="GO:0006508">
    <property type="term" value="P:proteolysis"/>
    <property type="evidence" value="ECO:0007669"/>
    <property type="project" value="InterPro"/>
</dbReference>
<keyword evidence="2" id="KW-0812">Transmembrane</keyword>
<evidence type="ECO:0008006" key="6">
    <source>
        <dbReference type="Google" id="ProtNLM"/>
    </source>
</evidence>
<dbReference type="GO" id="GO:0004222">
    <property type="term" value="F:metalloendopeptidase activity"/>
    <property type="evidence" value="ECO:0007669"/>
    <property type="project" value="InterPro"/>
</dbReference>
<dbReference type="InterPro" id="IPR037219">
    <property type="entry name" value="Peptidase_M41-like"/>
</dbReference>
<dbReference type="EMBL" id="CDMY01000781">
    <property type="protein sequence ID" value="CEM33345.1"/>
    <property type="molecule type" value="Genomic_DNA"/>
</dbReference>
<name>A0A0G4GRU2_VITBC</name>
<dbReference type="GO" id="GO:0005524">
    <property type="term" value="F:ATP binding"/>
    <property type="evidence" value="ECO:0007669"/>
    <property type="project" value="InterPro"/>
</dbReference>
<dbReference type="OrthoDB" id="66620at2759"/>
<dbReference type="SUPFAM" id="SSF140990">
    <property type="entry name" value="FtsH protease domain-like"/>
    <property type="match status" value="1"/>
</dbReference>
<sequence length="429" mass="46692">MWYLTASALAILSIYDALAFQPSTFTLSVPRPHLPVESIRRRPPRHHLYASSDDADVQKLLEEAAKLREEASAMEVQKAKDDEADRQRQEAEAAKQAAMKPADAPQTNAAAAPPPAEARLLTSPVASVPKLPLDSAVACATKLDELKEQGVIGYWNSEARPSYYNVESYTWKASTGCDDNAIQSKSGETDFFQRLFVGTLIVSTLLAIGSSQFIGGNLGALFTYLFAALPIVVVAIGSINPGVLLGLYTNVQNAADGSFKERRRWHEASHFLVGYLLGYPPRRVVKAPETSLVEFYESRDDSQDRRQPLERSTLEPLCVVAISGISGELLKYKTAKDTDVDINYIQNLMKRTQPQLSGGQQTSIPRWSSLAAYQILEKHQPVVDELAGAMGGGADISECIRVVENAMIKQYSSQATTTAPAEAGAVSKG</sequence>
<feature type="compositionally biased region" description="Basic and acidic residues" evidence="1">
    <location>
        <begin position="71"/>
        <end position="93"/>
    </location>
</feature>
<evidence type="ECO:0000256" key="3">
    <source>
        <dbReference type="SAM" id="SignalP"/>
    </source>
</evidence>
<evidence type="ECO:0000313" key="4">
    <source>
        <dbReference type="EMBL" id="CEM33345.1"/>
    </source>
</evidence>
<dbReference type="GO" id="GO:0004176">
    <property type="term" value="F:ATP-dependent peptidase activity"/>
    <property type="evidence" value="ECO:0007669"/>
    <property type="project" value="InterPro"/>
</dbReference>
<feature type="transmembrane region" description="Helical" evidence="2">
    <location>
        <begin position="191"/>
        <end position="209"/>
    </location>
</feature>
<keyword evidence="2" id="KW-0472">Membrane</keyword>
<feature type="transmembrane region" description="Helical" evidence="2">
    <location>
        <begin position="221"/>
        <end position="248"/>
    </location>
</feature>